<sequence>MVMALCFDRVEHRYFVPQRILRRSVLSAPAFPSLLLVSDGDKKKESSEITVVASSLGFSIIPTSLLTSLR</sequence>
<organism evidence="1 2">
    <name type="scientific">Liquidambar formosana</name>
    <name type="common">Formosan gum</name>
    <dbReference type="NCBI Taxonomy" id="63359"/>
    <lineage>
        <taxon>Eukaryota</taxon>
        <taxon>Viridiplantae</taxon>
        <taxon>Streptophyta</taxon>
        <taxon>Embryophyta</taxon>
        <taxon>Tracheophyta</taxon>
        <taxon>Spermatophyta</taxon>
        <taxon>Magnoliopsida</taxon>
        <taxon>eudicotyledons</taxon>
        <taxon>Gunneridae</taxon>
        <taxon>Pentapetalae</taxon>
        <taxon>Saxifragales</taxon>
        <taxon>Altingiaceae</taxon>
        <taxon>Liquidambar</taxon>
    </lineage>
</organism>
<evidence type="ECO:0000313" key="1">
    <source>
        <dbReference type="EMBL" id="KAK9285544.1"/>
    </source>
</evidence>
<dbReference type="Proteomes" id="UP001415857">
    <property type="component" value="Unassembled WGS sequence"/>
</dbReference>
<accession>A0AAP0S201</accession>
<keyword evidence="2" id="KW-1185">Reference proteome</keyword>
<dbReference type="EMBL" id="JBBPBK010000005">
    <property type="protein sequence ID" value="KAK9285544.1"/>
    <property type="molecule type" value="Genomic_DNA"/>
</dbReference>
<evidence type="ECO:0000313" key="2">
    <source>
        <dbReference type="Proteomes" id="UP001415857"/>
    </source>
</evidence>
<gene>
    <name evidence="1" type="ORF">L1049_024739</name>
</gene>
<proteinExistence type="predicted"/>
<reference evidence="1 2" key="1">
    <citation type="journal article" date="2024" name="Plant J.">
        <title>Genome sequences and population genomics reveal climatic adaptation and genomic divergence between two closely related sweetgum species.</title>
        <authorList>
            <person name="Xu W.Q."/>
            <person name="Ren C.Q."/>
            <person name="Zhang X.Y."/>
            <person name="Comes H.P."/>
            <person name="Liu X.H."/>
            <person name="Li Y.G."/>
            <person name="Kettle C.J."/>
            <person name="Jalonen R."/>
            <person name="Gaisberger H."/>
            <person name="Ma Y.Z."/>
            <person name="Qiu Y.X."/>
        </authorList>
    </citation>
    <scope>NUCLEOTIDE SEQUENCE [LARGE SCALE GENOMIC DNA]</scope>
    <source>
        <strain evidence="1">Hangzhou</strain>
    </source>
</reference>
<name>A0AAP0S201_LIQFO</name>
<comment type="caution">
    <text evidence="1">The sequence shown here is derived from an EMBL/GenBank/DDBJ whole genome shotgun (WGS) entry which is preliminary data.</text>
</comment>
<dbReference type="AlphaFoldDB" id="A0AAP0S201"/>
<protein>
    <submittedName>
        <fullName evidence="1">Uncharacterized protein</fullName>
    </submittedName>
</protein>